<feature type="domain" description="SPOR" evidence="2">
    <location>
        <begin position="177"/>
        <end position="255"/>
    </location>
</feature>
<proteinExistence type="predicted"/>
<dbReference type="EMBL" id="SNXS01000001">
    <property type="protein sequence ID" value="TDP75026.1"/>
    <property type="molecule type" value="Genomic_DNA"/>
</dbReference>
<keyword evidence="1" id="KW-0472">Membrane</keyword>
<gene>
    <name evidence="3" type="ORF">DES47_1011102</name>
</gene>
<dbReference type="InParanoid" id="A0A4R6QUH3"/>
<dbReference type="PANTHER" id="PTHR38687:SF1">
    <property type="entry name" value="CELL DIVISION PROTEIN DEDD"/>
    <property type="match status" value="1"/>
</dbReference>
<organism evidence="3 4">
    <name type="scientific">Roseateles toxinivorans</name>
    <dbReference type="NCBI Taxonomy" id="270368"/>
    <lineage>
        <taxon>Bacteria</taxon>
        <taxon>Pseudomonadati</taxon>
        <taxon>Pseudomonadota</taxon>
        <taxon>Betaproteobacteria</taxon>
        <taxon>Burkholderiales</taxon>
        <taxon>Sphaerotilaceae</taxon>
        <taxon>Roseateles</taxon>
    </lineage>
</organism>
<dbReference type="SUPFAM" id="SSF110997">
    <property type="entry name" value="Sporulation related repeat"/>
    <property type="match status" value="1"/>
</dbReference>
<dbReference type="Pfam" id="PF05036">
    <property type="entry name" value="SPOR"/>
    <property type="match status" value="1"/>
</dbReference>
<evidence type="ECO:0000313" key="4">
    <source>
        <dbReference type="Proteomes" id="UP000295361"/>
    </source>
</evidence>
<dbReference type="RefSeq" id="WP_133699605.1">
    <property type="nucleotide sequence ID" value="NZ_SNXS01000001.1"/>
</dbReference>
<feature type="transmembrane region" description="Helical" evidence="1">
    <location>
        <begin position="40"/>
        <end position="58"/>
    </location>
</feature>
<sequence length="255" mass="26773">MGLLSIFKRNTEGREAPAAKPVTDSADAVQQLRVRARRRLIGAAVLVAIGIIGFPLVFETQPRPIPVDLPIEIPRKEAATPLPMPAAPQPVASEASGKPAIITETRDGDEAPLVAKTEPVAQPAEKPASKPAPKVIDKAADKVVEKSVERAKPAEAARVQALLEGKAAASAADKKASDAAGRFIVQVGAFGEANAAREARLKVEKLGLKTYTQVIESAEGKRTRVRVGPFATREEADKASGRIRAAGLPAAILTL</sequence>
<protein>
    <submittedName>
        <fullName evidence="3">DedD protein</fullName>
    </submittedName>
</protein>
<dbReference type="GO" id="GO:0042834">
    <property type="term" value="F:peptidoglycan binding"/>
    <property type="evidence" value="ECO:0007669"/>
    <property type="project" value="InterPro"/>
</dbReference>
<dbReference type="AlphaFoldDB" id="A0A4R6QUH3"/>
<dbReference type="FunCoup" id="A0A4R6QUH3">
    <property type="interactions" value="20"/>
</dbReference>
<dbReference type="PROSITE" id="PS51724">
    <property type="entry name" value="SPOR"/>
    <property type="match status" value="1"/>
</dbReference>
<evidence type="ECO:0000256" key="1">
    <source>
        <dbReference type="SAM" id="Phobius"/>
    </source>
</evidence>
<dbReference type="Proteomes" id="UP000295361">
    <property type="component" value="Unassembled WGS sequence"/>
</dbReference>
<dbReference type="PANTHER" id="PTHR38687">
    <property type="entry name" value="CELL DIVISION PROTEIN DEDD-RELATED"/>
    <property type="match status" value="1"/>
</dbReference>
<evidence type="ECO:0000259" key="2">
    <source>
        <dbReference type="PROSITE" id="PS51724"/>
    </source>
</evidence>
<dbReference type="InterPro" id="IPR052521">
    <property type="entry name" value="Cell_div_SPOR-domain"/>
</dbReference>
<comment type="caution">
    <text evidence="3">The sequence shown here is derived from an EMBL/GenBank/DDBJ whole genome shotgun (WGS) entry which is preliminary data.</text>
</comment>
<dbReference type="GO" id="GO:0030428">
    <property type="term" value="C:cell septum"/>
    <property type="evidence" value="ECO:0007669"/>
    <property type="project" value="TreeGrafter"/>
</dbReference>
<dbReference type="OrthoDB" id="9181370at2"/>
<reference evidence="3 4" key="1">
    <citation type="submission" date="2019-03" db="EMBL/GenBank/DDBJ databases">
        <title>Genomic Encyclopedia of Type Strains, Phase IV (KMG-IV): sequencing the most valuable type-strain genomes for metagenomic binning, comparative biology and taxonomic classification.</title>
        <authorList>
            <person name="Goeker M."/>
        </authorList>
    </citation>
    <scope>NUCLEOTIDE SEQUENCE [LARGE SCALE GENOMIC DNA]</scope>
    <source>
        <strain evidence="3 4">DSM 16998</strain>
    </source>
</reference>
<dbReference type="InterPro" id="IPR036680">
    <property type="entry name" value="SPOR-like_sf"/>
</dbReference>
<keyword evidence="4" id="KW-1185">Reference proteome</keyword>
<keyword evidence="1" id="KW-1133">Transmembrane helix</keyword>
<accession>A0A4R6QUH3</accession>
<keyword evidence="1" id="KW-0812">Transmembrane</keyword>
<dbReference type="InterPro" id="IPR007730">
    <property type="entry name" value="SPOR-like_dom"/>
</dbReference>
<evidence type="ECO:0000313" key="3">
    <source>
        <dbReference type="EMBL" id="TDP75026.1"/>
    </source>
</evidence>
<dbReference type="Gene3D" id="3.30.70.1070">
    <property type="entry name" value="Sporulation related repeat"/>
    <property type="match status" value="1"/>
</dbReference>
<dbReference type="GO" id="GO:0032153">
    <property type="term" value="C:cell division site"/>
    <property type="evidence" value="ECO:0007669"/>
    <property type="project" value="TreeGrafter"/>
</dbReference>
<dbReference type="GO" id="GO:0032506">
    <property type="term" value="P:cytokinetic process"/>
    <property type="evidence" value="ECO:0007669"/>
    <property type="project" value="TreeGrafter"/>
</dbReference>
<name>A0A4R6QUH3_9BURK</name>